<comment type="function">
    <text evidence="5">May play a role in ribosome biogenesis.</text>
</comment>
<dbReference type="EMBL" id="NAJL01000099">
    <property type="protein sequence ID" value="TKA21809.1"/>
    <property type="molecule type" value="Genomic_DNA"/>
</dbReference>
<dbReference type="GO" id="GO:0000027">
    <property type="term" value="P:ribosomal large subunit assembly"/>
    <property type="evidence" value="ECO:0007669"/>
    <property type="project" value="UniProtKB-UniRule"/>
</dbReference>
<dbReference type="GO" id="GO:0008097">
    <property type="term" value="F:5S rRNA binding"/>
    <property type="evidence" value="ECO:0007669"/>
    <property type="project" value="TreeGrafter"/>
</dbReference>
<feature type="compositionally biased region" description="Polar residues" evidence="6">
    <location>
        <begin position="1"/>
        <end position="10"/>
    </location>
</feature>
<accession>A0A4V5N4K3</accession>
<dbReference type="AlphaFoldDB" id="A0A4V5N4K3"/>
<evidence type="ECO:0000256" key="4">
    <source>
        <dbReference type="ARBA" id="ARBA00023242"/>
    </source>
</evidence>
<evidence type="ECO:0000256" key="1">
    <source>
        <dbReference type="ARBA" id="ARBA00008838"/>
    </source>
</evidence>
<evidence type="ECO:0000313" key="8">
    <source>
        <dbReference type="Proteomes" id="UP000308549"/>
    </source>
</evidence>
<comment type="caution">
    <text evidence="7">The sequence shown here is derived from an EMBL/GenBank/DDBJ whole genome shotgun (WGS) entry which is preliminary data.</text>
</comment>
<keyword evidence="3 5" id="KW-0690">Ribosome biogenesis</keyword>
<feature type="region of interest" description="Disordered" evidence="6">
    <location>
        <begin position="178"/>
        <end position="203"/>
    </location>
</feature>
<feature type="compositionally biased region" description="Basic and acidic residues" evidence="6">
    <location>
        <begin position="247"/>
        <end position="261"/>
    </location>
</feature>
<proteinExistence type="inferred from homology"/>
<gene>
    <name evidence="7" type="ORF">B0A50_08636</name>
</gene>
<dbReference type="OrthoDB" id="5072at2759"/>
<evidence type="ECO:0000256" key="6">
    <source>
        <dbReference type="SAM" id="MobiDB-lite"/>
    </source>
</evidence>
<feature type="compositionally biased region" description="Polar residues" evidence="6">
    <location>
        <begin position="345"/>
        <end position="356"/>
    </location>
</feature>
<keyword evidence="8" id="KW-1185">Reference proteome</keyword>
<feature type="region of interest" description="Disordered" evidence="6">
    <location>
        <begin position="87"/>
        <end position="117"/>
    </location>
</feature>
<dbReference type="GO" id="GO:0006364">
    <property type="term" value="P:rRNA processing"/>
    <property type="evidence" value="ECO:0007669"/>
    <property type="project" value="TreeGrafter"/>
</dbReference>
<dbReference type="PIRSF" id="PIRSF017302">
    <property type="entry name" value="Gltscr2"/>
    <property type="match status" value="1"/>
</dbReference>
<feature type="region of interest" description="Disordered" evidence="6">
    <location>
        <begin position="1"/>
        <end position="22"/>
    </location>
</feature>
<evidence type="ECO:0000256" key="5">
    <source>
        <dbReference type="PIRNR" id="PIRNR017302"/>
    </source>
</evidence>
<feature type="compositionally biased region" description="Basic residues" evidence="6">
    <location>
        <begin position="289"/>
        <end position="298"/>
    </location>
</feature>
<evidence type="ECO:0000256" key="3">
    <source>
        <dbReference type="ARBA" id="ARBA00022517"/>
    </source>
</evidence>
<dbReference type="GO" id="GO:0005654">
    <property type="term" value="C:nucleoplasm"/>
    <property type="evidence" value="ECO:0007669"/>
    <property type="project" value="UniProtKB-SubCell"/>
</dbReference>
<organism evidence="7 8">
    <name type="scientific">Salinomyces thailandicus</name>
    <dbReference type="NCBI Taxonomy" id="706561"/>
    <lineage>
        <taxon>Eukaryota</taxon>
        <taxon>Fungi</taxon>
        <taxon>Dikarya</taxon>
        <taxon>Ascomycota</taxon>
        <taxon>Pezizomycotina</taxon>
        <taxon>Dothideomycetes</taxon>
        <taxon>Dothideomycetidae</taxon>
        <taxon>Mycosphaerellales</taxon>
        <taxon>Teratosphaeriaceae</taxon>
        <taxon>Salinomyces</taxon>
    </lineage>
</organism>
<dbReference type="Pfam" id="PF07767">
    <property type="entry name" value="Nop53"/>
    <property type="match status" value="1"/>
</dbReference>
<name>A0A4V5N4K3_9PEZI</name>
<dbReference type="GO" id="GO:0005730">
    <property type="term" value="C:nucleolus"/>
    <property type="evidence" value="ECO:0007669"/>
    <property type="project" value="UniProtKB-SubCell"/>
</dbReference>
<dbReference type="Proteomes" id="UP000308549">
    <property type="component" value="Unassembled WGS sequence"/>
</dbReference>
<dbReference type="PANTHER" id="PTHR14211">
    <property type="entry name" value="GLIOMA SUPPRESSOR CANDIDATE REGION GENE 2"/>
    <property type="match status" value="1"/>
</dbReference>
<feature type="compositionally biased region" description="Basic and acidic residues" evidence="6">
    <location>
        <begin position="299"/>
        <end position="341"/>
    </location>
</feature>
<evidence type="ECO:0000313" key="7">
    <source>
        <dbReference type="EMBL" id="TKA21809.1"/>
    </source>
</evidence>
<evidence type="ECO:0000256" key="2">
    <source>
        <dbReference type="ARBA" id="ARBA00018339"/>
    </source>
</evidence>
<keyword evidence="4 5" id="KW-0539">Nucleus</keyword>
<protein>
    <recommendedName>
        <fullName evidence="2 5">Ribosome biogenesis protein NOP53</fullName>
    </recommendedName>
</protein>
<comment type="subcellular location">
    <subcellularLocation>
        <location evidence="5">Nucleus</location>
        <location evidence="5">Nucleolus</location>
    </subcellularLocation>
    <subcellularLocation>
        <location evidence="5">Nucleus</location>
        <location evidence="5">Nucleoplasm</location>
    </subcellularLocation>
</comment>
<dbReference type="InterPro" id="IPR011687">
    <property type="entry name" value="Nop53/GLTSCR2"/>
</dbReference>
<reference evidence="7 8" key="1">
    <citation type="submission" date="2017-03" db="EMBL/GenBank/DDBJ databases">
        <title>Genomes of endolithic fungi from Antarctica.</title>
        <authorList>
            <person name="Coleine C."/>
            <person name="Masonjones S."/>
            <person name="Stajich J.E."/>
        </authorList>
    </citation>
    <scope>NUCLEOTIDE SEQUENCE [LARGE SCALE GENOMIC DNA]</scope>
    <source>
        <strain evidence="7 8">CCFEE 6315</strain>
    </source>
</reference>
<dbReference type="PANTHER" id="PTHR14211:SF7">
    <property type="entry name" value="RIBOSOME BIOGENESIS PROTEIN NOP53"/>
    <property type="match status" value="1"/>
</dbReference>
<feature type="compositionally biased region" description="Acidic residues" evidence="6">
    <location>
        <begin position="357"/>
        <end position="371"/>
    </location>
</feature>
<feature type="compositionally biased region" description="Basic residues" evidence="6">
    <location>
        <begin position="11"/>
        <end position="21"/>
    </location>
</feature>
<comment type="similarity">
    <text evidence="1 5">Belongs to the NOP53 family.</text>
</comment>
<sequence length="453" mass="50157">MTDTAPSTHRQPSRKGKKAWRKNVDIGQVTDGLDTVRAEVRDGGVVAERAADQLFATDLTGDAELARKQRSGKVLKADEILAQRSAVPGLEGRKKRKAGDESETAVVGTSGKKSKNGKYVSHASLQRLRGVANNQATTGGDAHMTETPPDHDPWAITPAPVQPAHLDFLEPVATKKEPKTLRHPPIPAATAPSHHPLPNVRKPAAGKSYNPLLADWTALLNREGAKAVEAETARLAAEAAEADRDARALAEAERVEAREAEEGMESEWGGFSSDDDDGAAGKEVFTAKAKGRKTPAQRKKAEARKLREAREGWEKRVRARETEEKRIEAMVREAATKDRAARKGNPSQTLARPTWSSDDDDDGNDDDDDIADSQPRRFGRHPLPPAPLELVLPDELQESLRRLKPEGDALNERYRNLLLQGKLEVRRRRGKETWKMPRRERTEKWGYKDFKLM</sequence>
<feature type="region of interest" description="Disordered" evidence="6">
    <location>
        <begin position="247"/>
        <end position="390"/>
    </location>
</feature>